<evidence type="ECO:0000256" key="2">
    <source>
        <dbReference type="ARBA" id="ARBA00008072"/>
    </source>
</evidence>
<keyword evidence="5" id="KW-0560">Oxidoreductase</keyword>
<sequence length="350" mass="35446">MTVETLDLDDPRPTEIVVEIAGSGICHTDLSVRDGAWPYPLPAVLGHEGAGTVMAIGSAVDAVSVGDRVVLSFGFCGSCPGCLSGNPASCPDAPMINLRGTRADGSVTLSHDGAPVHGLFNSQSSFATHLLTEQRFATRLPDGIPLELAGTLGCGIPTGAGAVLNVLASRPGSTVAIIGLGAVGLAAVAAARFSGCSRIIGVDLNPGRFELARAFGATDVIDAGRDDTVATIHQLVAGGVDGAIEASGAKPALNNAFLSTKPTGTTVLVGAAPIGTHYEIDSVALLSGRTLRGCTMGSANPRVLIPQLARMWQQGLLPIEKMSTTFKLSAIEQALAAAADGSVVKPVLIP</sequence>
<dbReference type="InterPro" id="IPR036291">
    <property type="entry name" value="NAD(P)-bd_dom_sf"/>
</dbReference>
<dbReference type="InterPro" id="IPR013149">
    <property type="entry name" value="ADH-like_C"/>
</dbReference>
<keyword evidence="3 6" id="KW-0479">Metal-binding</keyword>
<dbReference type="SMART" id="SM00829">
    <property type="entry name" value="PKS_ER"/>
    <property type="match status" value="1"/>
</dbReference>
<reference evidence="8 9" key="1">
    <citation type="submission" date="2023-12" db="EMBL/GenBank/DDBJ databases">
        <title>Description of new species of Mycobacterium terrae complex isolated from sewage at the Sao Paulo Zoological Park Foundation in Brazil.</title>
        <authorList>
            <person name="Romagnoli C.L."/>
            <person name="Conceicao E.C."/>
            <person name="Machado E."/>
            <person name="Barreto L.B.P.F."/>
            <person name="Sharma A."/>
            <person name="Silva N.M."/>
            <person name="Marques L.E."/>
            <person name="Juliana M.A."/>
            <person name="Lourenco M.C.S."/>
            <person name="Digiampietri L.A."/>
            <person name="Suffys P.N."/>
            <person name="Viana-Niero C."/>
        </authorList>
    </citation>
    <scope>NUCLEOTIDE SEQUENCE [LARGE SCALE GENOMIC DNA]</scope>
    <source>
        <strain evidence="8 9">MYC017</strain>
    </source>
</reference>
<dbReference type="PROSITE" id="PS00059">
    <property type="entry name" value="ADH_ZINC"/>
    <property type="match status" value="1"/>
</dbReference>
<comment type="similarity">
    <text evidence="2 6">Belongs to the zinc-containing alcohol dehydrogenase family.</text>
</comment>
<comment type="caution">
    <text evidence="8">The sequence shown here is derived from an EMBL/GenBank/DDBJ whole genome shotgun (WGS) entry which is preliminary data.</text>
</comment>
<organism evidence="8 9">
    <name type="scientific">[Mycobacterium] vasticus</name>
    <dbReference type="NCBI Taxonomy" id="2875777"/>
    <lineage>
        <taxon>Bacteria</taxon>
        <taxon>Bacillati</taxon>
        <taxon>Actinomycetota</taxon>
        <taxon>Actinomycetes</taxon>
        <taxon>Mycobacteriales</taxon>
        <taxon>Mycobacteriaceae</taxon>
        <taxon>Mycolicibacter</taxon>
    </lineage>
</organism>
<evidence type="ECO:0000256" key="6">
    <source>
        <dbReference type="RuleBase" id="RU361277"/>
    </source>
</evidence>
<protein>
    <submittedName>
        <fullName evidence="8">NAD(P)-dependent alcohol dehydrogenase</fullName>
    </submittedName>
</protein>
<dbReference type="PANTHER" id="PTHR43350">
    <property type="entry name" value="NAD-DEPENDENT ALCOHOL DEHYDROGENASE"/>
    <property type="match status" value="1"/>
</dbReference>
<dbReference type="SUPFAM" id="SSF50129">
    <property type="entry name" value="GroES-like"/>
    <property type="match status" value="1"/>
</dbReference>
<evidence type="ECO:0000256" key="4">
    <source>
        <dbReference type="ARBA" id="ARBA00022833"/>
    </source>
</evidence>
<dbReference type="SUPFAM" id="SSF51735">
    <property type="entry name" value="NAD(P)-binding Rossmann-fold domains"/>
    <property type="match status" value="1"/>
</dbReference>
<dbReference type="RefSeq" id="WP_225397596.1">
    <property type="nucleotide sequence ID" value="NZ_JAYJJQ010000032.1"/>
</dbReference>
<evidence type="ECO:0000259" key="7">
    <source>
        <dbReference type="SMART" id="SM00829"/>
    </source>
</evidence>
<dbReference type="InterPro" id="IPR011032">
    <property type="entry name" value="GroES-like_sf"/>
</dbReference>
<proteinExistence type="inferred from homology"/>
<keyword evidence="4 6" id="KW-0862">Zinc</keyword>
<dbReference type="InterPro" id="IPR002328">
    <property type="entry name" value="ADH_Zn_CS"/>
</dbReference>
<evidence type="ECO:0000256" key="1">
    <source>
        <dbReference type="ARBA" id="ARBA00001947"/>
    </source>
</evidence>
<dbReference type="Gene3D" id="3.90.180.10">
    <property type="entry name" value="Medium-chain alcohol dehydrogenases, catalytic domain"/>
    <property type="match status" value="1"/>
</dbReference>
<feature type="domain" description="Enoyl reductase (ER)" evidence="7">
    <location>
        <begin position="1"/>
        <end position="348"/>
    </location>
</feature>
<keyword evidence="9" id="KW-1185">Reference proteome</keyword>
<dbReference type="Pfam" id="PF08240">
    <property type="entry name" value="ADH_N"/>
    <property type="match status" value="1"/>
</dbReference>
<dbReference type="CDD" id="cd08278">
    <property type="entry name" value="benzyl_alcohol_DH"/>
    <property type="match status" value="1"/>
</dbReference>
<dbReference type="PANTHER" id="PTHR43350:SF2">
    <property type="entry name" value="GROES-LIKE ZINC-BINDING ALCOHOL DEHYDROGENASE FAMILY PROTEIN"/>
    <property type="match status" value="1"/>
</dbReference>
<accession>A0ABU5Z2Q6</accession>
<dbReference type="Proteomes" id="UP001299283">
    <property type="component" value="Unassembled WGS sequence"/>
</dbReference>
<comment type="cofactor">
    <cofactor evidence="1 6">
        <name>Zn(2+)</name>
        <dbReference type="ChEBI" id="CHEBI:29105"/>
    </cofactor>
</comment>
<dbReference type="Gene3D" id="3.40.50.720">
    <property type="entry name" value="NAD(P)-binding Rossmann-like Domain"/>
    <property type="match status" value="1"/>
</dbReference>
<gene>
    <name evidence="8" type="ORF">K5L39_21120</name>
</gene>
<dbReference type="InterPro" id="IPR013154">
    <property type="entry name" value="ADH-like_N"/>
</dbReference>
<dbReference type="Pfam" id="PF00107">
    <property type="entry name" value="ADH_zinc_N"/>
    <property type="match status" value="1"/>
</dbReference>
<evidence type="ECO:0000256" key="3">
    <source>
        <dbReference type="ARBA" id="ARBA00022723"/>
    </source>
</evidence>
<evidence type="ECO:0000256" key="5">
    <source>
        <dbReference type="ARBA" id="ARBA00023002"/>
    </source>
</evidence>
<evidence type="ECO:0000313" key="9">
    <source>
        <dbReference type="Proteomes" id="UP001299283"/>
    </source>
</evidence>
<dbReference type="InterPro" id="IPR020843">
    <property type="entry name" value="ER"/>
</dbReference>
<dbReference type="EMBL" id="JAYJJQ010000032">
    <property type="protein sequence ID" value="MEB3071680.1"/>
    <property type="molecule type" value="Genomic_DNA"/>
</dbReference>
<name>A0ABU5Z2Q6_9MYCO</name>
<evidence type="ECO:0000313" key="8">
    <source>
        <dbReference type="EMBL" id="MEB3071680.1"/>
    </source>
</evidence>